<keyword evidence="4 10" id="KW-0347">Helicase</keyword>
<keyword evidence="12" id="KW-1185">Reference proteome</keyword>
<dbReference type="PROSITE" id="PS51198">
    <property type="entry name" value="UVRD_HELICASE_ATP_BIND"/>
    <property type="match status" value="1"/>
</dbReference>
<dbReference type="GO" id="GO:0016787">
    <property type="term" value="F:hydrolase activity"/>
    <property type="evidence" value="ECO:0007669"/>
    <property type="project" value="UniProtKB-UniRule"/>
</dbReference>
<protein>
    <recommendedName>
        <fullName evidence="8">DNA 3'-5' helicase</fullName>
        <ecNumber evidence="8">5.6.2.4</ecNumber>
    </recommendedName>
</protein>
<dbReference type="SUPFAM" id="SSF52540">
    <property type="entry name" value="P-loop containing nucleoside triphosphate hydrolases"/>
    <property type="match status" value="1"/>
</dbReference>
<accession>A0A6B3L9Y0</accession>
<gene>
    <name evidence="11" type="ORF">G3M56_007265</name>
</gene>
<dbReference type="InterPro" id="IPR014016">
    <property type="entry name" value="UvrD-like_ATP-bd"/>
</dbReference>
<keyword evidence="2 10" id="KW-0547">Nucleotide-binding</keyword>
<dbReference type="GO" id="GO:0005524">
    <property type="term" value="F:ATP binding"/>
    <property type="evidence" value="ECO:0007669"/>
    <property type="project" value="UniProtKB-UniRule"/>
</dbReference>
<dbReference type="Gene3D" id="1.10.486.10">
    <property type="entry name" value="PCRA, domain 4"/>
    <property type="match status" value="1"/>
</dbReference>
<dbReference type="PROSITE" id="PS51217">
    <property type="entry name" value="UVRD_HELICASE_CTER"/>
    <property type="match status" value="1"/>
</dbReference>
<dbReference type="PANTHER" id="PTHR11070:SF64">
    <property type="entry name" value="ATP-DEPENDENT DNA HELICASE REP"/>
    <property type="match status" value="1"/>
</dbReference>
<dbReference type="Proteomes" id="UP000475117">
    <property type="component" value="Chromosome"/>
</dbReference>
<evidence type="ECO:0000256" key="1">
    <source>
        <dbReference type="ARBA" id="ARBA00009922"/>
    </source>
</evidence>
<keyword evidence="3 10" id="KW-0378">Hydrolase</keyword>
<dbReference type="Gene3D" id="3.40.50.300">
    <property type="entry name" value="P-loop containing nucleotide triphosphate hydrolases"/>
    <property type="match status" value="2"/>
</dbReference>
<evidence type="ECO:0000256" key="5">
    <source>
        <dbReference type="ARBA" id="ARBA00022840"/>
    </source>
</evidence>
<name>A0A6B3L9Y0_9BACT</name>
<comment type="catalytic activity">
    <reaction evidence="9">
        <text>ATP + H2O = ADP + phosphate + H(+)</text>
        <dbReference type="Rhea" id="RHEA:13065"/>
        <dbReference type="ChEBI" id="CHEBI:15377"/>
        <dbReference type="ChEBI" id="CHEBI:15378"/>
        <dbReference type="ChEBI" id="CHEBI:30616"/>
        <dbReference type="ChEBI" id="CHEBI:43474"/>
        <dbReference type="ChEBI" id="CHEBI:456216"/>
        <dbReference type="EC" id="5.6.2.4"/>
    </reaction>
</comment>
<evidence type="ECO:0000256" key="10">
    <source>
        <dbReference type="PROSITE-ProRule" id="PRU00560"/>
    </source>
</evidence>
<proteinExistence type="inferred from homology"/>
<evidence type="ECO:0000256" key="4">
    <source>
        <dbReference type="ARBA" id="ARBA00022806"/>
    </source>
</evidence>
<dbReference type="GO" id="GO:0043138">
    <property type="term" value="F:3'-5' DNA helicase activity"/>
    <property type="evidence" value="ECO:0007669"/>
    <property type="project" value="UniProtKB-EC"/>
</dbReference>
<dbReference type="KEGG" id="soa:G3M56_007265"/>
<dbReference type="GO" id="GO:0005829">
    <property type="term" value="C:cytosol"/>
    <property type="evidence" value="ECO:0007669"/>
    <property type="project" value="TreeGrafter"/>
</dbReference>
<keyword evidence="6" id="KW-0413">Isomerase</keyword>
<evidence type="ECO:0000256" key="7">
    <source>
        <dbReference type="ARBA" id="ARBA00034617"/>
    </source>
</evidence>
<dbReference type="Gene3D" id="1.10.10.160">
    <property type="match status" value="1"/>
</dbReference>
<comment type="similarity">
    <text evidence="1">Belongs to the helicase family. UvrD subfamily.</text>
</comment>
<evidence type="ECO:0000313" key="11">
    <source>
        <dbReference type="EMBL" id="QQL43704.1"/>
    </source>
</evidence>
<dbReference type="Pfam" id="PF13361">
    <property type="entry name" value="UvrD_C"/>
    <property type="match status" value="1"/>
</dbReference>
<dbReference type="PANTHER" id="PTHR11070">
    <property type="entry name" value="UVRD / RECB / PCRA DNA HELICASE FAMILY MEMBER"/>
    <property type="match status" value="1"/>
</dbReference>
<dbReference type="AlphaFoldDB" id="A0A6B3L9Y0"/>
<dbReference type="InterPro" id="IPR014017">
    <property type="entry name" value="DNA_helicase_UvrD-like_C"/>
</dbReference>
<dbReference type="EC" id="5.6.2.4" evidence="8"/>
<reference evidence="11 12" key="1">
    <citation type="submission" date="2020-12" db="EMBL/GenBank/DDBJ databases">
        <title>Sulforoseuscoccus oceanibium gen. nov., sp. nov., a representative of the phylum Verrucomicrobia with special cytoplasmic membrane, and proposal of Sulforoseuscoccusaceae fam. nov.</title>
        <authorList>
            <person name="Xi F."/>
        </authorList>
    </citation>
    <scope>NUCLEOTIDE SEQUENCE [LARGE SCALE GENOMIC DNA]</scope>
    <source>
        <strain evidence="11 12">T37</strain>
    </source>
</reference>
<sequence length="679" mass="77480">MADKGFSLSQLNAPQREAVVTLKGPVLILAGAGTGKTRTITARIAHMMDQGIDPKTVLAVTFTNKAAVEMRERIDGMIPGGKAKDMTVCTFHSLCVRILRQSIERLGYKPKFAIYTQGEQTGLIRRLINKYAGKDENLDPNAAISMISAAKNKGQAVSDQNDSLIAEVYRAYEEEKRLLNAVDFDDLLVLAERVLRENPDVRDYWRSCYHYITVDEFQDTNKLQMQVVQHIVGKEANICVVGDDDQSIYGWRGAEISNILDFEQFFPNPKVILLEENYRSTTPILHTANSSIKFNTSRREKKLWSSNVSEEKIRLIAMPGDVEESEFIADEIFEIVQVEKRPFEDFAVIFRTNAQSRVIEEAMRERKIPYRVVGGQSFFDRREIKDYLAYLSVMLHPEDDINLLRIINTPARGISKTTIDLAIGDSRERKVTVWEILQDPEFVGQLGTRAQNSIAAFVELMQRYGNEADRPSANYGEIAERFLKEIDFDDFLERQCKTVEEADKRKEGIHSLTQDLYRHHGDPKKRERGLRGFLDDMALSSDRDDDEDISKQKGVCLITMHAAKGLEFPDVYLIGLEQGILPHKRSLVEDTVPEERRLFYVGVTRAMTRLTMSYCATRKKWNELITCEPSIFLTEVDKTYIEELSLDDIQGEPLDDEESEDAFANMMEMLEGIEGVELD</sequence>
<evidence type="ECO:0000313" key="12">
    <source>
        <dbReference type="Proteomes" id="UP000475117"/>
    </source>
</evidence>
<keyword evidence="5 10" id="KW-0067">ATP-binding</keyword>
<organism evidence="11 12">
    <name type="scientific">Sulfuriroseicoccus oceanibius</name>
    <dbReference type="NCBI Taxonomy" id="2707525"/>
    <lineage>
        <taxon>Bacteria</taxon>
        <taxon>Pseudomonadati</taxon>
        <taxon>Verrucomicrobiota</taxon>
        <taxon>Verrucomicrobiia</taxon>
        <taxon>Verrucomicrobiales</taxon>
        <taxon>Verrucomicrobiaceae</taxon>
        <taxon>Sulfuriroseicoccus</taxon>
    </lineage>
</organism>
<dbReference type="CDD" id="cd17932">
    <property type="entry name" value="DEXQc_UvrD"/>
    <property type="match status" value="1"/>
</dbReference>
<dbReference type="GO" id="GO:0000725">
    <property type="term" value="P:recombinational repair"/>
    <property type="evidence" value="ECO:0007669"/>
    <property type="project" value="TreeGrafter"/>
</dbReference>
<evidence type="ECO:0000256" key="9">
    <source>
        <dbReference type="ARBA" id="ARBA00048988"/>
    </source>
</evidence>
<dbReference type="InterPro" id="IPR027417">
    <property type="entry name" value="P-loop_NTPase"/>
</dbReference>
<dbReference type="GO" id="GO:0003677">
    <property type="term" value="F:DNA binding"/>
    <property type="evidence" value="ECO:0007669"/>
    <property type="project" value="InterPro"/>
</dbReference>
<feature type="binding site" evidence="10">
    <location>
        <begin position="30"/>
        <end position="37"/>
    </location>
    <ligand>
        <name>ATP</name>
        <dbReference type="ChEBI" id="CHEBI:30616"/>
    </ligand>
</feature>
<dbReference type="Pfam" id="PF00580">
    <property type="entry name" value="UvrD-helicase"/>
    <property type="match status" value="1"/>
</dbReference>
<evidence type="ECO:0000256" key="6">
    <source>
        <dbReference type="ARBA" id="ARBA00023235"/>
    </source>
</evidence>
<dbReference type="InterPro" id="IPR000212">
    <property type="entry name" value="DNA_helicase_UvrD/REP"/>
</dbReference>
<evidence type="ECO:0000256" key="8">
    <source>
        <dbReference type="ARBA" id="ARBA00034808"/>
    </source>
</evidence>
<evidence type="ECO:0000256" key="3">
    <source>
        <dbReference type="ARBA" id="ARBA00022801"/>
    </source>
</evidence>
<dbReference type="InterPro" id="IPR013986">
    <property type="entry name" value="DExx_box_DNA_helicase_dom_sf"/>
</dbReference>
<dbReference type="RefSeq" id="WP_164361578.1">
    <property type="nucleotide sequence ID" value="NZ_CP066776.1"/>
</dbReference>
<evidence type="ECO:0000256" key="2">
    <source>
        <dbReference type="ARBA" id="ARBA00022741"/>
    </source>
</evidence>
<dbReference type="EMBL" id="CP066776">
    <property type="protein sequence ID" value="QQL43704.1"/>
    <property type="molecule type" value="Genomic_DNA"/>
</dbReference>
<comment type="catalytic activity">
    <reaction evidence="7">
        <text>Couples ATP hydrolysis with the unwinding of duplex DNA by translocating in the 3'-5' direction.</text>
        <dbReference type="EC" id="5.6.2.4"/>
    </reaction>
</comment>